<dbReference type="RefSeq" id="WP_264789788.1">
    <property type="nucleotide sequence ID" value="NZ_AP026867.1"/>
</dbReference>
<sequence>MEKRVLKKKNASKPNTKPTIKDDFLLIRWLILTAGTFAMLGYAHLLPTLLSDLFYNLEQYSKFLGRFSFFSMLFLQIVYIFGVNPEISGREKGPKGDTAYLLSYICITLYPIVSTLFFGLLSPFLIYLNHYYSTLAVLYLVAILPAILLLECLVRWRLRAYFLKK</sequence>
<feature type="transmembrane region" description="Helical" evidence="1">
    <location>
        <begin position="25"/>
        <end position="43"/>
    </location>
</feature>
<evidence type="ECO:0000313" key="3">
    <source>
        <dbReference type="Proteomes" id="UP001060919"/>
    </source>
</evidence>
<keyword evidence="1" id="KW-0812">Transmembrane</keyword>
<dbReference type="AlphaFoldDB" id="A0A915YK99"/>
<dbReference type="KEGG" id="aup:AsAng_0053500"/>
<keyword evidence="3" id="KW-1185">Reference proteome</keyword>
<accession>A0A915YK99</accession>
<feature type="transmembrane region" description="Helical" evidence="1">
    <location>
        <begin position="101"/>
        <end position="126"/>
    </location>
</feature>
<protein>
    <submittedName>
        <fullName evidence="2">Uncharacterized protein</fullName>
    </submittedName>
</protein>
<feature type="transmembrane region" description="Helical" evidence="1">
    <location>
        <begin position="132"/>
        <end position="154"/>
    </location>
</feature>
<reference evidence="2" key="1">
    <citation type="submission" date="2022-09" db="EMBL/GenBank/DDBJ databases">
        <title>Aureispira anguillicida sp. nov., isolated from Leptocephalus of Japanese eel Anguilla japonica.</title>
        <authorList>
            <person name="Yuasa K."/>
            <person name="Mekata T."/>
            <person name="Ikunari K."/>
        </authorList>
    </citation>
    <scope>NUCLEOTIDE SEQUENCE</scope>
    <source>
        <strain evidence="2">EL160426</strain>
    </source>
</reference>
<dbReference type="Proteomes" id="UP001060919">
    <property type="component" value="Chromosome"/>
</dbReference>
<evidence type="ECO:0000256" key="1">
    <source>
        <dbReference type="SAM" id="Phobius"/>
    </source>
</evidence>
<proteinExistence type="predicted"/>
<keyword evidence="1" id="KW-0472">Membrane</keyword>
<dbReference type="EMBL" id="AP026867">
    <property type="protein sequence ID" value="BDS14569.1"/>
    <property type="molecule type" value="Genomic_DNA"/>
</dbReference>
<organism evidence="2 3">
    <name type="scientific">Aureispira anguillae</name>
    <dbReference type="NCBI Taxonomy" id="2864201"/>
    <lineage>
        <taxon>Bacteria</taxon>
        <taxon>Pseudomonadati</taxon>
        <taxon>Bacteroidota</taxon>
        <taxon>Saprospiria</taxon>
        <taxon>Saprospirales</taxon>
        <taxon>Saprospiraceae</taxon>
        <taxon>Aureispira</taxon>
    </lineage>
</organism>
<name>A0A915YK99_9BACT</name>
<gene>
    <name evidence="2" type="ORF">AsAng_0053500</name>
</gene>
<feature type="transmembrane region" description="Helical" evidence="1">
    <location>
        <begin position="63"/>
        <end position="81"/>
    </location>
</feature>
<evidence type="ECO:0000313" key="2">
    <source>
        <dbReference type="EMBL" id="BDS14569.1"/>
    </source>
</evidence>
<keyword evidence="1" id="KW-1133">Transmembrane helix</keyword>